<dbReference type="AlphaFoldDB" id="K3XNY3"/>
<dbReference type="HOGENOM" id="CLU_2675757_0_0_1"/>
<reference evidence="1" key="2">
    <citation type="submission" date="2018-08" db="UniProtKB">
        <authorList>
            <consortium name="EnsemblPlants"/>
        </authorList>
    </citation>
    <scope>IDENTIFICATION</scope>
    <source>
        <strain evidence="1">Yugu1</strain>
    </source>
</reference>
<dbReference type="InParanoid" id="K3XNY3"/>
<reference evidence="2" key="1">
    <citation type="journal article" date="2012" name="Nat. Biotechnol.">
        <title>Reference genome sequence of the model plant Setaria.</title>
        <authorList>
            <person name="Bennetzen J.L."/>
            <person name="Schmutz J."/>
            <person name="Wang H."/>
            <person name="Percifield R."/>
            <person name="Hawkins J."/>
            <person name="Pontaroli A.C."/>
            <person name="Estep M."/>
            <person name="Feng L."/>
            <person name="Vaughn J.N."/>
            <person name="Grimwood J."/>
            <person name="Jenkins J."/>
            <person name="Barry K."/>
            <person name="Lindquist E."/>
            <person name="Hellsten U."/>
            <person name="Deshpande S."/>
            <person name="Wang X."/>
            <person name="Wu X."/>
            <person name="Mitros T."/>
            <person name="Triplett J."/>
            <person name="Yang X."/>
            <person name="Ye C.Y."/>
            <person name="Mauro-Herrera M."/>
            <person name="Wang L."/>
            <person name="Li P."/>
            <person name="Sharma M."/>
            <person name="Sharma R."/>
            <person name="Ronald P.C."/>
            <person name="Panaud O."/>
            <person name="Kellogg E.A."/>
            <person name="Brutnell T.P."/>
            <person name="Doust A.N."/>
            <person name="Tuskan G.A."/>
            <person name="Rokhsar D."/>
            <person name="Devos K.M."/>
        </authorList>
    </citation>
    <scope>NUCLEOTIDE SEQUENCE [LARGE SCALE GENOMIC DNA]</scope>
    <source>
        <strain evidence="2">cv. Yugu1</strain>
    </source>
</reference>
<evidence type="ECO:0000313" key="1">
    <source>
        <dbReference type="EnsemblPlants" id="KQL06145"/>
    </source>
</evidence>
<dbReference type="Proteomes" id="UP000004995">
    <property type="component" value="Unassembled WGS sequence"/>
</dbReference>
<sequence length="75" mass="8501">MLSNLPCVRSFSGMERIIFASASLKTSLTTTLSHDPCYCRMSSLTLYLNKRVASYRTILHHHFSKLYPFSGVLCP</sequence>
<evidence type="ECO:0000313" key="2">
    <source>
        <dbReference type="Proteomes" id="UP000004995"/>
    </source>
</evidence>
<accession>K3XNY3</accession>
<organism evidence="1 2">
    <name type="scientific">Setaria italica</name>
    <name type="common">Foxtail millet</name>
    <name type="synonym">Panicum italicum</name>
    <dbReference type="NCBI Taxonomy" id="4555"/>
    <lineage>
        <taxon>Eukaryota</taxon>
        <taxon>Viridiplantae</taxon>
        <taxon>Streptophyta</taxon>
        <taxon>Embryophyta</taxon>
        <taxon>Tracheophyta</taxon>
        <taxon>Spermatophyta</taxon>
        <taxon>Magnoliopsida</taxon>
        <taxon>Liliopsida</taxon>
        <taxon>Poales</taxon>
        <taxon>Poaceae</taxon>
        <taxon>PACMAD clade</taxon>
        <taxon>Panicoideae</taxon>
        <taxon>Panicodae</taxon>
        <taxon>Paniceae</taxon>
        <taxon>Cenchrinae</taxon>
        <taxon>Setaria</taxon>
    </lineage>
</organism>
<dbReference type="EnsemblPlants" id="KQL06145">
    <property type="protein sequence ID" value="KQL06145"/>
    <property type="gene ID" value="SETIT_003606mg"/>
</dbReference>
<name>K3XNY3_SETIT</name>
<keyword evidence="2" id="KW-1185">Reference proteome</keyword>
<dbReference type="Gramene" id="KQL06145">
    <property type="protein sequence ID" value="KQL06145"/>
    <property type="gene ID" value="SETIT_003606mg"/>
</dbReference>
<protein>
    <submittedName>
        <fullName evidence="1">Uncharacterized protein</fullName>
    </submittedName>
</protein>
<dbReference type="EMBL" id="AGNK02003224">
    <property type="status" value="NOT_ANNOTATED_CDS"/>
    <property type="molecule type" value="Genomic_DNA"/>
</dbReference>
<proteinExistence type="predicted"/>